<keyword evidence="3" id="KW-1185">Reference proteome</keyword>
<evidence type="ECO:0000313" key="3">
    <source>
        <dbReference type="Proteomes" id="UP000831782"/>
    </source>
</evidence>
<name>A0ABY4EYR7_9BACI</name>
<gene>
    <name evidence="2" type="ORF">MUN88_01065</name>
</gene>
<keyword evidence="1" id="KW-0812">Transmembrane</keyword>
<evidence type="ECO:0000313" key="2">
    <source>
        <dbReference type="EMBL" id="UOQ48779.1"/>
    </source>
</evidence>
<organism evidence="2 3">
    <name type="scientific">Gracilibacillus caseinilyticus</name>
    <dbReference type="NCBI Taxonomy" id="2932256"/>
    <lineage>
        <taxon>Bacteria</taxon>
        <taxon>Bacillati</taxon>
        <taxon>Bacillota</taxon>
        <taxon>Bacilli</taxon>
        <taxon>Bacillales</taxon>
        <taxon>Bacillaceae</taxon>
        <taxon>Gracilibacillus</taxon>
    </lineage>
</organism>
<evidence type="ECO:0000256" key="1">
    <source>
        <dbReference type="SAM" id="Phobius"/>
    </source>
</evidence>
<dbReference type="RefSeq" id="WP_244719828.1">
    <property type="nucleotide sequence ID" value="NZ_CP095072.1"/>
</dbReference>
<reference evidence="2 3" key="1">
    <citation type="submission" date="2022-04" db="EMBL/GenBank/DDBJ databases">
        <title>Gracilibacillus sp. isolated from saltern.</title>
        <authorList>
            <person name="Won M."/>
            <person name="Lee C.-M."/>
            <person name="Woen H.-Y."/>
            <person name="Kwon S.-W."/>
        </authorList>
    </citation>
    <scope>NUCLEOTIDE SEQUENCE [LARGE SCALE GENOMIC DNA]</scope>
    <source>
        <strain evidence="2 3">SSWR10-1</strain>
    </source>
</reference>
<dbReference type="Proteomes" id="UP000831782">
    <property type="component" value="Chromosome"/>
</dbReference>
<accession>A0ABY4EYR7</accession>
<dbReference type="EMBL" id="CP095072">
    <property type="protein sequence ID" value="UOQ48779.1"/>
    <property type="molecule type" value="Genomic_DNA"/>
</dbReference>
<sequence>MGIFFKKMSEIESKNWEKGCMVGFYTFLIALFANQLYFFIFKSYLFSNFAIFLIGLVAAFAWSFILNVKAAKGRARVIA</sequence>
<feature type="transmembrane region" description="Helical" evidence="1">
    <location>
        <begin position="21"/>
        <end position="40"/>
    </location>
</feature>
<proteinExistence type="predicted"/>
<evidence type="ECO:0008006" key="4">
    <source>
        <dbReference type="Google" id="ProtNLM"/>
    </source>
</evidence>
<feature type="transmembrane region" description="Helical" evidence="1">
    <location>
        <begin position="46"/>
        <end position="66"/>
    </location>
</feature>
<protein>
    <recommendedName>
        <fullName evidence="4">SdpI/YhfL protein family protein</fullName>
    </recommendedName>
</protein>
<keyword evidence="1" id="KW-0472">Membrane</keyword>
<keyword evidence="1" id="KW-1133">Transmembrane helix</keyword>